<dbReference type="STRING" id="1122209.SAMN02745752_00441"/>
<dbReference type="GO" id="GO:0004067">
    <property type="term" value="F:asparaginase activity"/>
    <property type="evidence" value="ECO:0007669"/>
    <property type="project" value="UniProtKB-UniRule"/>
</dbReference>
<dbReference type="InterPro" id="IPR036152">
    <property type="entry name" value="Asp/glu_Ase-like_sf"/>
</dbReference>
<dbReference type="SFLD" id="SFLDS00057">
    <property type="entry name" value="Glutaminase/Asparaginase"/>
    <property type="match status" value="1"/>
</dbReference>
<feature type="domain" description="Asparaginase/glutaminase C-terminal" evidence="4">
    <location>
        <begin position="215"/>
        <end position="313"/>
    </location>
</feature>
<dbReference type="InterPro" id="IPR037152">
    <property type="entry name" value="L-asparaginase_N_sf"/>
</dbReference>
<evidence type="ECO:0000313" key="5">
    <source>
        <dbReference type="EMBL" id="SFX07594.1"/>
    </source>
</evidence>
<sequence length="331" mass="36105">MPRPYRIHLLYAGGTFGMLPGPQGLTPAPDLGSRLLPLLPDDWLQASGIDLEISECQPPLDSSAMNCSHWFRLAAQLRQLDPKTHACILIQGTDTLAWSASALHTLLPDLHCSLLLTAAMQPLAETGSDALSNLMHALQQAIELPRGSQGICFNRQLLPPTRTRKFHSQSHQAFHAVESAAEHSSGGVWPDIAPLSLTDLQHLAEHFKPCLLRLPIIPGMDDNWLAKHLDGLDGLILEGLGSGNTPHLPRFFHLLQQMHNSGKPVGLVSQCWQGGVTKDYESAVGLHQAGVISLGQMTPETAETRLTLLLALQYMGKISFSTLCDFWPDSI</sequence>
<dbReference type="SUPFAM" id="SSF53774">
    <property type="entry name" value="Glutaminase/Asparaginase"/>
    <property type="match status" value="1"/>
</dbReference>
<dbReference type="PIRSF" id="PIRSF500176">
    <property type="entry name" value="L_ASNase"/>
    <property type="match status" value="1"/>
</dbReference>
<dbReference type="PIRSF" id="PIRSF001220">
    <property type="entry name" value="L-ASNase_gatD"/>
    <property type="match status" value="1"/>
</dbReference>
<reference evidence="5 6" key="1">
    <citation type="submission" date="2016-11" db="EMBL/GenBank/DDBJ databases">
        <authorList>
            <person name="Jaros S."/>
            <person name="Januszkiewicz K."/>
            <person name="Wedrychowicz H."/>
        </authorList>
    </citation>
    <scope>NUCLEOTIDE SEQUENCE [LARGE SCALE GENOMIC DNA]</scope>
    <source>
        <strain evidence="5 6">DSM 21637</strain>
    </source>
</reference>
<dbReference type="Pfam" id="PF00710">
    <property type="entry name" value="Asparaginase"/>
    <property type="match status" value="1"/>
</dbReference>
<dbReference type="Proteomes" id="UP000182350">
    <property type="component" value="Unassembled WGS sequence"/>
</dbReference>
<keyword evidence="6" id="KW-1185">Reference proteome</keyword>
<dbReference type="PANTHER" id="PTHR11707">
    <property type="entry name" value="L-ASPARAGINASE"/>
    <property type="match status" value="1"/>
</dbReference>
<dbReference type="SMART" id="SM00870">
    <property type="entry name" value="Asparaginase"/>
    <property type="match status" value="1"/>
</dbReference>
<feature type="binding site" evidence="2">
    <location>
        <begin position="93"/>
        <end position="94"/>
    </location>
    <ligand>
        <name>substrate</name>
    </ligand>
</feature>
<protein>
    <submittedName>
        <fullName evidence="5">L-asparaginase</fullName>
    </submittedName>
</protein>
<dbReference type="EMBL" id="FPJW01000001">
    <property type="protein sequence ID" value="SFX07594.1"/>
    <property type="molecule type" value="Genomic_DNA"/>
</dbReference>
<evidence type="ECO:0000256" key="1">
    <source>
        <dbReference type="PIRSR" id="PIRSR001220-1"/>
    </source>
</evidence>
<feature type="binding site" evidence="2">
    <location>
        <position position="62"/>
    </location>
    <ligand>
        <name>substrate</name>
    </ligand>
</feature>
<proteinExistence type="predicted"/>
<evidence type="ECO:0000259" key="4">
    <source>
        <dbReference type="Pfam" id="PF17763"/>
    </source>
</evidence>
<dbReference type="InterPro" id="IPR040919">
    <property type="entry name" value="Asparaginase_C"/>
</dbReference>
<name>A0A1K1U481_9GAMM</name>
<evidence type="ECO:0000256" key="2">
    <source>
        <dbReference type="PIRSR" id="PIRSR001220-2"/>
    </source>
</evidence>
<gene>
    <name evidence="5" type="ORF">SAMN02745752_00441</name>
</gene>
<evidence type="ECO:0000313" key="6">
    <source>
        <dbReference type="Proteomes" id="UP000182350"/>
    </source>
</evidence>
<feature type="active site" description="O-isoaspartyl threonine intermediate" evidence="1">
    <location>
        <position position="15"/>
    </location>
</feature>
<dbReference type="Gene3D" id="3.40.50.1170">
    <property type="entry name" value="L-asparaginase, N-terminal domain"/>
    <property type="match status" value="1"/>
</dbReference>
<dbReference type="Gene3D" id="3.40.50.40">
    <property type="match status" value="1"/>
</dbReference>
<dbReference type="PROSITE" id="PS51732">
    <property type="entry name" value="ASN_GLN_ASE_3"/>
    <property type="match status" value="1"/>
</dbReference>
<dbReference type="InterPro" id="IPR027473">
    <property type="entry name" value="L-asparaginase_C"/>
</dbReference>
<dbReference type="Pfam" id="PF17763">
    <property type="entry name" value="Asparaginase_C"/>
    <property type="match status" value="1"/>
</dbReference>
<organism evidence="5 6">
    <name type="scientific">Marinospirillum alkaliphilum DSM 21637</name>
    <dbReference type="NCBI Taxonomy" id="1122209"/>
    <lineage>
        <taxon>Bacteria</taxon>
        <taxon>Pseudomonadati</taxon>
        <taxon>Pseudomonadota</taxon>
        <taxon>Gammaproteobacteria</taxon>
        <taxon>Oceanospirillales</taxon>
        <taxon>Oceanospirillaceae</taxon>
        <taxon>Marinospirillum</taxon>
    </lineage>
</organism>
<dbReference type="InterPro" id="IPR027474">
    <property type="entry name" value="L-asparaginase_N"/>
</dbReference>
<dbReference type="InterPro" id="IPR006034">
    <property type="entry name" value="Asparaginase/glutaminase-like"/>
</dbReference>
<accession>A0A1K1U481</accession>
<dbReference type="AlphaFoldDB" id="A0A1K1U481"/>
<feature type="domain" description="L-asparaginase N-terminal" evidence="3">
    <location>
        <begin position="6"/>
        <end position="179"/>
    </location>
</feature>
<dbReference type="PANTHER" id="PTHR11707:SF28">
    <property type="entry name" value="60 KDA LYSOPHOSPHOLIPASE"/>
    <property type="match status" value="1"/>
</dbReference>
<dbReference type="OrthoDB" id="9788068at2"/>
<dbReference type="RefSeq" id="WP_072324664.1">
    <property type="nucleotide sequence ID" value="NZ_FPJW01000001.1"/>
</dbReference>
<evidence type="ECO:0000259" key="3">
    <source>
        <dbReference type="Pfam" id="PF00710"/>
    </source>
</evidence>